<keyword evidence="2" id="KW-0812">Transmembrane</keyword>
<feature type="transmembrane region" description="Helical" evidence="2">
    <location>
        <begin position="6"/>
        <end position="28"/>
    </location>
</feature>
<sequence length="1143" mass="123966">MPVPLIPALILGFASFIASAFVILRIVVPVLPPHPLSRRVSPVAKLGIRTLPILSPADKGHLWLSSLDLIALVIFFWQIVNESTTGPSGLALAFDPGSAIRLWIATTIRQTCLLFVASATLLQVRMAQSVTFGSRQWMIWAPTTLIIAVSATTAGLLSVTGISSLFYGLTGYSVVTAILTSVSFGYLIHTLFAIKKNLAVVAGTNPWPSVREVEEKPRPSFATEEIDALRDGASWITSNASSRRNSMSTWSFTTHQTATTVAQQVRGLRTSKQSDMQIPPVPPLPSPYGPLSPVDSDPFRRDLPPFPDSQQQKPRMGSQSSWLTSSQGSHTTMTSWSYPTASHDGTVRLPSTQDYPTAYSPALDTVLTATQSMVAIHDLGAEGFPSSGMEVEKGLAALAPLGTSIEISMLPAYGWSVTIWLPLCFSLPYFILLSQGSTPSPVVEMLFVLSITLSSPLLAFNLLFGSPIPIPVGLFDLPPNLPVDPHRPLIHGSLPMPKISQEYKRSTSSLSVTVVEGRRSGDVWISKGDAVDGKGKLGRAFGMLSALPKLSVLPPEENHDECDMPPVPFRDDSLPVHVNGTPQSDNSVQFGRFRADSRANTRSSAADDSSLAFASRIMVAQRHYSALAQTVHVAALGTSVEEAREFPGDADIPLSVASGMTINKRVSQSSHLRSRSVTSTIPGTPTAQQRFSISPPPSFPLPPTPPSVRAARLAMLSHKKSFSSGQHCTLATIDDLNEIDAMTAGVLPLLVPGLTLGDDMKIKKDDYSQLGTYSKSKGRKIAKKLSEFGADFAPDDVHTIPSKELHERGRSGHKKNHFSLPSLSLPKGTMRSLASWSSEFRQGLENKVSQYATLSNNDVTGHRDTVSEVKPAVVNLRSINDEKERNSIPLARTTSTRSLGLHADVPHNVDTARSSVVSISNIPPSAASTITLFEDFEAGLLSEPLGESTPHQSTLTQGSRRQQSAMRQKRQSAIRYIKSDEEPRSDTRFIDQTTPEVATTPTTSSTWSLRSVKPLAQSTNRSARNSPDGILPKEGLRTLTLVKKHESLSEKTADISGTSSPSGIRPLNLGKRQRLRPVNRDENSNPVSTSATPRNKNFKELTLARSETSKIRGILRKTEILPDVVVRPPSLSERNSFTYNFRD</sequence>
<keyword evidence="2" id="KW-0472">Membrane</keyword>
<dbReference type="EMBL" id="JAFIQS010000005">
    <property type="protein sequence ID" value="KAG5169088.1"/>
    <property type="molecule type" value="Genomic_DNA"/>
</dbReference>
<feature type="region of interest" description="Disordered" evidence="1">
    <location>
        <begin position="666"/>
        <end position="698"/>
    </location>
</feature>
<proteinExistence type="predicted"/>
<keyword evidence="2" id="KW-1133">Transmembrane helix</keyword>
<reference evidence="3" key="1">
    <citation type="submission" date="2021-02" db="EMBL/GenBank/DDBJ databases">
        <title>Psilocybe cubensis genome.</title>
        <authorList>
            <person name="Mckernan K.J."/>
            <person name="Crawford S."/>
            <person name="Trippe A."/>
            <person name="Kane L.T."/>
            <person name="Mclaughlin S."/>
        </authorList>
    </citation>
    <scope>NUCLEOTIDE SEQUENCE [LARGE SCALE GENOMIC DNA]</scope>
    <source>
        <strain evidence="3">MGC-MH-2018</strain>
    </source>
</reference>
<protein>
    <submittedName>
        <fullName evidence="3">Uncharacterized protein</fullName>
    </submittedName>
</protein>
<evidence type="ECO:0000313" key="3">
    <source>
        <dbReference type="EMBL" id="KAG5169088.1"/>
    </source>
</evidence>
<gene>
    <name evidence="3" type="ORF">JR316_005644</name>
</gene>
<feature type="compositionally biased region" description="Low complexity" evidence="1">
    <location>
        <begin position="317"/>
        <end position="328"/>
    </location>
</feature>
<feature type="region of interest" description="Disordered" evidence="1">
    <location>
        <begin position="943"/>
        <end position="1034"/>
    </location>
</feature>
<feature type="transmembrane region" description="Helical" evidence="2">
    <location>
        <begin position="445"/>
        <end position="464"/>
    </location>
</feature>
<feature type="transmembrane region" description="Helical" evidence="2">
    <location>
        <begin position="165"/>
        <end position="188"/>
    </location>
</feature>
<evidence type="ECO:0000256" key="1">
    <source>
        <dbReference type="SAM" id="MobiDB-lite"/>
    </source>
</evidence>
<dbReference type="OrthoDB" id="2529242at2759"/>
<feature type="transmembrane region" description="Helical" evidence="2">
    <location>
        <begin position="100"/>
        <end position="125"/>
    </location>
</feature>
<feature type="compositionally biased region" description="Polar residues" evidence="1">
    <location>
        <begin position="1016"/>
        <end position="1025"/>
    </location>
</feature>
<feature type="region of interest" description="Disordered" evidence="1">
    <location>
        <begin position="1048"/>
        <end position="1096"/>
    </location>
</feature>
<dbReference type="AlphaFoldDB" id="A0A8H7XY58"/>
<feature type="transmembrane region" description="Helical" evidence="2">
    <location>
        <begin position="412"/>
        <end position="433"/>
    </location>
</feature>
<name>A0A8H7XY58_PSICU</name>
<organism evidence="3">
    <name type="scientific">Psilocybe cubensis</name>
    <name type="common">Psychedelic mushroom</name>
    <name type="synonym">Stropharia cubensis</name>
    <dbReference type="NCBI Taxonomy" id="181762"/>
    <lineage>
        <taxon>Eukaryota</taxon>
        <taxon>Fungi</taxon>
        <taxon>Dikarya</taxon>
        <taxon>Basidiomycota</taxon>
        <taxon>Agaricomycotina</taxon>
        <taxon>Agaricomycetes</taxon>
        <taxon>Agaricomycetidae</taxon>
        <taxon>Agaricales</taxon>
        <taxon>Agaricineae</taxon>
        <taxon>Strophariaceae</taxon>
        <taxon>Psilocybe</taxon>
    </lineage>
</organism>
<feature type="compositionally biased region" description="Low complexity" evidence="1">
    <location>
        <begin position="993"/>
        <end position="1006"/>
    </location>
</feature>
<feature type="compositionally biased region" description="Basic and acidic residues" evidence="1">
    <location>
        <begin position="977"/>
        <end position="989"/>
    </location>
</feature>
<feature type="transmembrane region" description="Helical" evidence="2">
    <location>
        <begin position="137"/>
        <end position="159"/>
    </location>
</feature>
<feature type="region of interest" description="Disordered" evidence="1">
    <location>
        <begin position="269"/>
        <end position="328"/>
    </location>
</feature>
<feature type="compositionally biased region" description="Pro residues" evidence="1">
    <location>
        <begin position="279"/>
        <end position="290"/>
    </location>
</feature>
<feature type="compositionally biased region" description="Polar residues" evidence="1">
    <location>
        <begin position="1084"/>
        <end position="1095"/>
    </location>
</feature>
<feature type="compositionally biased region" description="Polar residues" evidence="1">
    <location>
        <begin position="666"/>
        <end position="691"/>
    </location>
</feature>
<evidence type="ECO:0000256" key="2">
    <source>
        <dbReference type="SAM" id="Phobius"/>
    </source>
</evidence>
<accession>A0A8H7XY58</accession>
<feature type="transmembrane region" description="Helical" evidence="2">
    <location>
        <begin position="62"/>
        <end position="80"/>
    </location>
</feature>
<feature type="compositionally biased region" description="Polar residues" evidence="1">
    <location>
        <begin position="949"/>
        <end position="966"/>
    </location>
</feature>
<comment type="caution">
    <text evidence="3">The sequence shown here is derived from an EMBL/GenBank/DDBJ whole genome shotgun (WGS) entry which is preliminary data.</text>
</comment>